<comment type="subunit">
    <text evidence="5">Component of the DNA polymerase epsilon complex consisting of four subunits: the catalytic subunit POLE and the accessory subunits POLE2, POLE3 and POLE4. Interaction with POLE3 is a prerequisite for further binding with POLE and POLE2.</text>
</comment>
<feature type="domain" description="Transcription factor CBF/NF-Y/archaeal histone" evidence="9">
    <location>
        <begin position="40"/>
        <end position="104"/>
    </location>
</feature>
<name>A0A8C5LI67_9ANUR</name>
<dbReference type="InterPro" id="IPR003958">
    <property type="entry name" value="CBFA_NFYB_domain"/>
</dbReference>
<keyword evidence="2" id="KW-0238">DNA-binding</keyword>
<accession>A0A8C5LI67</accession>
<dbReference type="GeneTree" id="ENSGT01150000287338"/>
<dbReference type="Ensembl" id="ENSLLET00000000475.1">
    <property type="protein sequence ID" value="ENSLLEP00000000453.1"/>
    <property type="gene ID" value="ENSLLEG00000000300.1"/>
</dbReference>
<dbReference type="SUPFAM" id="SSF47113">
    <property type="entry name" value="Histone-fold"/>
    <property type="match status" value="1"/>
</dbReference>
<keyword evidence="3" id="KW-0539">Nucleus</keyword>
<evidence type="ECO:0000256" key="3">
    <source>
        <dbReference type="ARBA" id="ARBA00023242"/>
    </source>
</evidence>
<evidence type="ECO:0000256" key="5">
    <source>
        <dbReference type="ARBA" id="ARBA00064303"/>
    </source>
</evidence>
<comment type="subcellular location">
    <subcellularLocation>
        <location evidence="1">Nucleus</location>
    </subcellularLocation>
</comment>
<evidence type="ECO:0000256" key="6">
    <source>
        <dbReference type="ARBA" id="ARBA00068389"/>
    </source>
</evidence>
<dbReference type="GO" id="GO:0046982">
    <property type="term" value="F:protein heterodimerization activity"/>
    <property type="evidence" value="ECO:0007669"/>
    <property type="project" value="InterPro"/>
</dbReference>
<evidence type="ECO:0000256" key="2">
    <source>
        <dbReference type="ARBA" id="ARBA00023125"/>
    </source>
</evidence>
<reference evidence="10" key="2">
    <citation type="submission" date="2025-09" db="UniProtKB">
        <authorList>
            <consortium name="Ensembl"/>
        </authorList>
    </citation>
    <scope>IDENTIFICATION</scope>
</reference>
<reference evidence="10" key="1">
    <citation type="submission" date="2025-08" db="UniProtKB">
        <authorList>
            <consortium name="Ensembl"/>
        </authorList>
    </citation>
    <scope>IDENTIFICATION</scope>
</reference>
<sequence>MAAVAEELDSAALDASANQPESETGNAAAQPPPAGLHKQAKLPLSRVKTLMKADPDVSLASQESVFIISKATELFIETIAKDAFIYAQRGKRKTLQRKDLDNAIDAIDEFAFLEETLFPLPCTSHTAIAPGKFTSLPWKPPLPSSWCFLDSRTPGMVAWCGVKNKRKCHRDHP</sequence>
<dbReference type="Pfam" id="PF00808">
    <property type="entry name" value="CBFD_NFYB_HMF"/>
    <property type="match status" value="1"/>
</dbReference>
<dbReference type="GO" id="GO:0006261">
    <property type="term" value="P:DNA-templated DNA replication"/>
    <property type="evidence" value="ECO:0007669"/>
    <property type="project" value="TreeGrafter"/>
</dbReference>
<dbReference type="Proteomes" id="UP000694569">
    <property type="component" value="Unplaced"/>
</dbReference>
<dbReference type="InterPro" id="IPR050568">
    <property type="entry name" value="Transcr_DNA_Rep_Reg"/>
</dbReference>
<evidence type="ECO:0000313" key="11">
    <source>
        <dbReference type="Proteomes" id="UP000694569"/>
    </source>
</evidence>
<dbReference type="FunFam" id="1.10.20.10:FF:000051">
    <property type="entry name" value="DNA polymerase epsilon 4, accessory subunit"/>
    <property type="match status" value="1"/>
</dbReference>
<evidence type="ECO:0000259" key="9">
    <source>
        <dbReference type="Pfam" id="PF00808"/>
    </source>
</evidence>
<proteinExistence type="predicted"/>
<dbReference type="AlphaFoldDB" id="A0A8C5LI67"/>
<dbReference type="PANTHER" id="PTHR10252:SF79">
    <property type="entry name" value="DNA POLYMERASE EPSILON SUBUNIT 4"/>
    <property type="match status" value="1"/>
</dbReference>
<dbReference type="PANTHER" id="PTHR10252">
    <property type="entry name" value="HISTONE-LIKE TRANSCRIPTION FACTOR CCAAT-RELATED"/>
    <property type="match status" value="1"/>
</dbReference>
<evidence type="ECO:0000256" key="8">
    <source>
        <dbReference type="SAM" id="MobiDB-lite"/>
    </source>
</evidence>
<dbReference type="GO" id="GO:0008622">
    <property type="term" value="C:epsilon DNA polymerase complex"/>
    <property type="evidence" value="ECO:0007669"/>
    <property type="project" value="TreeGrafter"/>
</dbReference>
<dbReference type="CDD" id="cd22929">
    <property type="entry name" value="HFD_POLE4-like"/>
    <property type="match status" value="1"/>
</dbReference>
<feature type="compositionally biased region" description="Polar residues" evidence="8">
    <location>
        <begin position="16"/>
        <end position="27"/>
    </location>
</feature>
<protein>
    <recommendedName>
        <fullName evidence="6">DNA polymerase epsilon subunit 4</fullName>
    </recommendedName>
    <alternativeName>
        <fullName evidence="7">DNA polymerase II subunit 4</fullName>
    </alternativeName>
</protein>
<evidence type="ECO:0000256" key="1">
    <source>
        <dbReference type="ARBA" id="ARBA00004123"/>
    </source>
</evidence>
<dbReference type="Gene3D" id="1.10.20.10">
    <property type="entry name" value="Histone, subunit A"/>
    <property type="match status" value="1"/>
</dbReference>
<organism evidence="10 11">
    <name type="scientific">Leptobrachium leishanense</name>
    <name type="common">Leishan spiny toad</name>
    <dbReference type="NCBI Taxonomy" id="445787"/>
    <lineage>
        <taxon>Eukaryota</taxon>
        <taxon>Metazoa</taxon>
        <taxon>Chordata</taxon>
        <taxon>Craniata</taxon>
        <taxon>Vertebrata</taxon>
        <taxon>Euteleostomi</taxon>
        <taxon>Amphibia</taxon>
        <taxon>Batrachia</taxon>
        <taxon>Anura</taxon>
        <taxon>Pelobatoidea</taxon>
        <taxon>Megophryidae</taxon>
        <taxon>Leptobrachium</taxon>
    </lineage>
</organism>
<feature type="region of interest" description="Disordered" evidence="8">
    <location>
        <begin position="1"/>
        <end position="37"/>
    </location>
</feature>
<evidence type="ECO:0000256" key="4">
    <source>
        <dbReference type="ARBA" id="ARBA00054225"/>
    </source>
</evidence>
<evidence type="ECO:0000256" key="7">
    <source>
        <dbReference type="ARBA" id="ARBA00081494"/>
    </source>
</evidence>
<keyword evidence="11" id="KW-1185">Reference proteome</keyword>
<evidence type="ECO:0000313" key="10">
    <source>
        <dbReference type="Ensembl" id="ENSLLEP00000000453.1"/>
    </source>
</evidence>
<dbReference type="InterPro" id="IPR009072">
    <property type="entry name" value="Histone-fold"/>
</dbReference>
<comment type="function">
    <text evidence="4">Accessory component of the DNA polymerase epsilon complex. Participates in DNA repair and in chromosomal DNA replication.</text>
</comment>
<dbReference type="GO" id="GO:0003677">
    <property type="term" value="F:DNA binding"/>
    <property type="evidence" value="ECO:0007669"/>
    <property type="project" value="UniProtKB-KW"/>
</dbReference>